<comment type="caution">
    <text evidence="10">The sequence shown here is derived from an EMBL/GenBank/DDBJ whole genome shotgun (WGS) entry which is preliminary data.</text>
</comment>
<dbReference type="PANTHER" id="PTHR22854">
    <property type="entry name" value="TRYPTOPHAN BIOSYNTHESIS PROTEIN"/>
    <property type="match status" value="1"/>
</dbReference>
<reference evidence="11" key="1">
    <citation type="journal article" date="2019" name="Int. J. Syst. Evol. Microbiol.">
        <title>The Global Catalogue of Microorganisms (GCM) 10K type strain sequencing project: providing services to taxonomists for standard genome sequencing and annotation.</title>
        <authorList>
            <consortium name="The Broad Institute Genomics Platform"/>
            <consortium name="The Broad Institute Genome Sequencing Center for Infectious Disease"/>
            <person name="Wu L."/>
            <person name="Ma J."/>
        </authorList>
    </citation>
    <scope>NUCLEOTIDE SEQUENCE [LARGE SCALE GENOMIC DNA]</scope>
    <source>
        <strain evidence="11">JCM 17137</strain>
    </source>
</reference>
<sequence length="238" mass="25491">MKDRSLCDVLAEARRDGRAALMVDVKCRSPRDGQLISPERLEPYVHALLAGGVDALSTPTDPVYFGGSVATAQRIRRIAAVPLMRKEFFTTVAQMDESEEAGFDAVQLSLSTVTDPDLFQEMKSRAEKLGMEVVVGVHSRSQLERAIELGAVAVGINNRDITALELDDGTVDLSASLMSMVPDDVFVISESAMHTTADVGRVAGTGADAVLVGTAVAKSADPAATAREFREGARAWRR</sequence>
<proteinExistence type="predicted"/>
<dbReference type="RefSeq" id="WP_344972156.1">
    <property type="nucleotide sequence ID" value="NZ_BAABDD010000013.1"/>
</dbReference>
<evidence type="ECO:0000256" key="3">
    <source>
        <dbReference type="ARBA" id="ARBA00012362"/>
    </source>
</evidence>
<dbReference type="InterPro" id="IPR013798">
    <property type="entry name" value="Indole-3-glycerol_P_synth_dom"/>
</dbReference>
<evidence type="ECO:0000256" key="1">
    <source>
        <dbReference type="ARBA" id="ARBA00001633"/>
    </source>
</evidence>
<dbReference type="Proteomes" id="UP001500908">
    <property type="component" value="Unassembled WGS sequence"/>
</dbReference>
<keyword evidence="5" id="KW-0210">Decarboxylase</keyword>
<organism evidence="10 11">
    <name type="scientific">Salinactinospora qingdaonensis</name>
    <dbReference type="NCBI Taxonomy" id="702744"/>
    <lineage>
        <taxon>Bacteria</taxon>
        <taxon>Bacillati</taxon>
        <taxon>Actinomycetota</taxon>
        <taxon>Actinomycetes</taxon>
        <taxon>Streptosporangiales</taxon>
        <taxon>Nocardiopsidaceae</taxon>
        <taxon>Salinactinospora</taxon>
    </lineage>
</organism>
<dbReference type="PANTHER" id="PTHR22854:SF2">
    <property type="entry name" value="INDOLE-3-GLYCEROL-PHOSPHATE SYNTHASE"/>
    <property type="match status" value="1"/>
</dbReference>
<gene>
    <name evidence="10" type="primary">trpC_3</name>
    <name evidence="10" type="ORF">GCM10022402_29870</name>
</gene>
<keyword evidence="7" id="KW-0057">Aromatic amino acid biosynthesis</keyword>
<protein>
    <recommendedName>
        <fullName evidence="3">indole-3-glycerol-phosphate synthase</fullName>
        <ecNumber evidence="3">4.1.1.48</ecNumber>
    </recommendedName>
</protein>
<evidence type="ECO:0000256" key="5">
    <source>
        <dbReference type="ARBA" id="ARBA00022793"/>
    </source>
</evidence>
<comment type="catalytic activity">
    <reaction evidence="1">
        <text>1-(2-carboxyphenylamino)-1-deoxy-D-ribulose 5-phosphate + H(+) = (1S,2R)-1-C-(indol-3-yl)glycerol 3-phosphate + CO2 + H2O</text>
        <dbReference type="Rhea" id="RHEA:23476"/>
        <dbReference type="ChEBI" id="CHEBI:15377"/>
        <dbReference type="ChEBI" id="CHEBI:15378"/>
        <dbReference type="ChEBI" id="CHEBI:16526"/>
        <dbReference type="ChEBI" id="CHEBI:58613"/>
        <dbReference type="ChEBI" id="CHEBI:58866"/>
        <dbReference type="EC" id="4.1.1.48"/>
    </reaction>
</comment>
<dbReference type="CDD" id="cd00331">
    <property type="entry name" value="IGPS"/>
    <property type="match status" value="1"/>
</dbReference>
<comment type="pathway">
    <text evidence="2">Amino-acid biosynthesis; L-tryptophan biosynthesis; L-tryptophan from chorismate: step 4/5.</text>
</comment>
<dbReference type="EMBL" id="BAABDD010000013">
    <property type="protein sequence ID" value="GAA3748654.1"/>
    <property type="molecule type" value="Genomic_DNA"/>
</dbReference>
<dbReference type="Gene3D" id="3.20.20.70">
    <property type="entry name" value="Aldolase class I"/>
    <property type="match status" value="1"/>
</dbReference>
<keyword evidence="8" id="KW-0456">Lyase</keyword>
<feature type="domain" description="Indole-3-glycerol phosphate synthase" evidence="9">
    <location>
        <begin position="3"/>
        <end position="228"/>
    </location>
</feature>
<evidence type="ECO:0000256" key="7">
    <source>
        <dbReference type="ARBA" id="ARBA00023141"/>
    </source>
</evidence>
<name>A0ABP7FWV7_9ACTN</name>
<keyword evidence="6" id="KW-0822">Tryptophan biosynthesis</keyword>
<evidence type="ECO:0000256" key="6">
    <source>
        <dbReference type="ARBA" id="ARBA00022822"/>
    </source>
</evidence>
<dbReference type="InterPro" id="IPR045186">
    <property type="entry name" value="Indole-3-glycerol_P_synth"/>
</dbReference>
<dbReference type="Pfam" id="PF00218">
    <property type="entry name" value="IGPS"/>
    <property type="match status" value="1"/>
</dbReference>
<evidence type="ECO:0000256" key="2">
    <source>
        <dbReference type="ARBA" id="ARBA00004696"/>
    </source>
</evidence>
<keyword evidence="4" id="KW-0028">Amino-acid biosynthesis</keyword>
<evidence type="ECO:0000256" key="8">
    <source>
        <dbReference type="ARBA" id="ARBA00023239"/>
    </source>
</evidence>
<dbReference type="InterPro" id="IPR011060">
    <property type="entry name" value="RibuloseP-bd_barrel"/>
</dbReference>
<evidence type="ECO:0000256" key="4">
    <source>
        <dbReference type="ARBA" id="ARBA00022605"/>
    </source>
</evidence>
<dbReference type="InterPro" id="IPR013785">
    <property type="entry name" value="Aldolase_TIM"/>
</dbReference>
<evidence type="ECO:0000313" key="11">
    <source>
        <dbReference type="Proteomes" id="UP001500908"/>
    </source>
</evidence>
<dbReference type="EC" id="4.1.1.48" evidence="3"/>
<dbReference type="SUPFAM" id="SSF51366">
    <property type="entry name" value="Ribulose-phoshate binding barrel"/>
    <property type="match status" value="1"/>
</dbReference>
<evidence type="ECO:0000259" key="9">
    <source>
        <dbReference type="Pfam" id="PF00218"/>
    </source>
</evidence>
<accession>A0ABP7FWV7</accession>
<keyword evidence="11" id="KW-1185">Reference proteome</keyword>
<evidence type="ECO:0000313" key="10">
    <source>
        <dbReference type="EMBL" id="GAA3748654.1"/>
    </source>
</evidence>